<feature type="region of interest" description="Disordered" evidence="1">
    <location>
        <begin position="231"/>
        <end position="271"/>
    </location>
</feature>
<reference evidence="2" key="2">
    <citation type="submission" date="2023-02" db="EMBL/GenBank/DDBJ databases">
        <authorList>
            <consortium name="DOE Joint Genome Institute"/>
            <person name="Mondo S.J."/>
            <person name="Chang Y."/>
            <person name="Wang Y."/>
            <person name="Ahrendt S."/>
            <person name="Andreopoulos W."/>
            <person name="Barry K."/>
            <person name="Beard J."/>
            <person name="Benny G.L."/>
            <person name="Blankenship S."/>
            <person name="Bonito G."/>
            <person name="Cuomo C."/>
            <person name="Desiro A."/>
            <person name="Gervers K.A."/>
            <person name="Hundley H."/>
            <person name="Kuo A."/>
            <person name="LaButti K."/>
            <person name="Lang B.F."/>
            <person name="Lipzen A."/>
            <person name="O'Donnell K."/>
            <person name="Pangilinan J."/>
            <person name="Reynolds N."/>
            <person name="Sandor L."/>
            <person name="Smith M.W."/>
            <person name="Tsang A."/>
            <person name="Grigoriev I.V."/>
            <person name="Stajich J.E."/>
            <person name="Spatafora J.W."/>
        </authorList>
    </citation>
    <scope>NUCLEOTIDE SEQUENCE</scope>
    <source>
        <strain evidence="2">RSA 2281</strain>
    </source>
</reference>
<gene>
    <name evidence="2" type="ORF">BDA99DRAFT_546980</name>
</gene>
<dbReference type="CDD" id="cd00978">
    <property type="entry name" value="chitosanase_GH46"/>
    <property type="match status" value="1"/>
</dbReference>
<dbReference type="InterPro" id="IPR000400">
    <property type="entry name" value="Glyco_hydro_46"/>
</dbReference>
<dbReference type="Gene3D" id="3.30.386.10">
    <property type="entry name" value="Chitosanase, subunit A, domain 2"/>
    <property type="match status" value="1"/>
</dbReference>
<dbReference type="Pfam" id="PF01374">
    <property type="entry name" value="Glyco_hydro_46"/>
    <property type="match status" value="1"/>
</dbReference>
<organism evidence="2 3">
    <name type="scientific">Phascolomyces articulosus</name>
    <dbReference type="NCBI Taxonomy" id="60185"/>
    <lineage>
        <taxon>Eukaryota</taxon>
        <taxon>Fungi</taxon>
        <taxon>Fungi incertae sedis</taxon>
        <taxon>Mucoromycota</taxon>
        <taxon>Mucoromycotina</taxon>
        <taxon>Mucoromycetes</taxon>
        <taxon>Mucorales</taxon>
        <taxon>Lichtheimiaceae</taxon>
        <taxon>Phascolomyces</taxon>
    </lineage>
</organism>
<evidence type="ECO:0000313" key="3">
    <source>
        <dbReference type="Proteomes" id="UP001209540"/>
    </source>
</evidence>
<dbReference type="InterPro" id="IPR023099">
    <property type="entry name" value="Glyco_hydro_46_N"/>
</dbReference>
<reference evidence="2" key="1">
    <citation type="journal article" date="2022" name="IScience">
        <title>Evolution of zygomycete secretomes and the origins of terrestrial fungal ecologies.</title>
        <authorList>
            <person name="Chang Y."/>
            <person name="Wang Y."/>
            <person name="Mondo S."/>
            <person name="Ahrendt S."/>
            <person name="Andreopoulos W."/>
            <person name="Barry K."/>
            <person name="Beard J."/>
            <person name="Benny G.L."/>
            <person name="Blankenship S."/>
            <person name="Bonito G."/>
            <person name="Cuomo C."/>
            <person name="Desiro A."/>
            <person name="Gervers K.A."/>
            <person name="Hundley H."/>
            <person name="Kuo A."/>
            <person name="LaButti K."/>
            <person name="Lang B.F."/>
            <person name="Lipzen A."/>
            <person name="O'Donnell K."/>
            <person name="Pangilinan J."/>
            <person name="Reynolds N."/>
            <person name="Sandor L."/>
            <person name="Smith M.E."/>
            <person name="Tsang A."/>
            <person name="Grigoriev I.V."/>
            <person name="Stajich J.E."/>
            <person name="Spatafora J.W."/>
        </authorList>
    </citation>
    <scope>NUCLEOTIDE SEQUENCE</scope>
    <source>
        <strain evidence="2">RSA 2281</strain>
    </source>
</reference>
<evidence type="ECO:0000256" key="1">
    <source>
        <dbReference type="SAM" id="MobiDB-lite"/>
    </source>
</evidence>
<dbReference type="GO" id="GO:0016977">
    <property type="term" value="F:chitosanase activity"/>
    <property type="evidence" value="ECO:0007669"/>
    <property type="project" value="InterPro"/>
</dbReference>
<proteinExistence type="predicted"/>
<feature type="compositionally biased region" description="Polar residues" evidence="1">
    <location>
        <begin position="237"/>
        <end position="247"/>
    </location>
</feature>
<comment type="caution">
    <text evidence="2">The sequence shown here is derived from an EMBL/GenBank/DDBJ whole genome shotgun (WGS) entry which is preliminary data.</text>
</comment>
<dbReference type="SUPFAM" id="SSF53955">
    <property type="entry name" value="Lysozyme-like"/>
    <property type="match status" value="1"/>
</dbReference>
<sequence length="271" mass="30326">MAQLITNVFENGVTAIGYAYVEDLGDCRGYTSGYIGFTSGTNDAYTVVLQYLKKQPKSLLKKSLKELKRLSQYDFNDPRRADVRQLKKTGYAKAWKDAACKDSAFVQTQLDIGHAMYLKPSLKYAASVGVHSNLGKAIFYDTIVQHGWQYTEPQINLPRILHLTGAKKENESEKQYLTRFLTTRRQLACCSPSSVWNDSASREADLQKLVDDWEKNKDLKNPVHLESMGVTVKGTEALTSDSENCGQQKPEGQAEPNDLSIPDTCPNPLMS</sequence>
<dbReference type="Gene3D" id="1.20.141.10">
    <property type="entry name" value="Chitosanase, subunit A, domain 1"/>
    <property type="match status" value="1"/>
</dbReference>
<dbReference type="EMBL" id="JAIXMP010000013">
    <property type="protein sequence ID" value="KAI9263128.1"/>
    <property type="molecule type" value="Genomic_DNA"/>
</dbReference>
<protein>
    <submittedName>
        <fullName evidence="2">Lysozyme-like domain-containing protein</fullName>
    </submittedName>
</protein>
<keyword evidence="3" id="KW-1185">Reference proteome</keyword>
<dbReference type="Proteomes" id="UP001209540">
    <property type="component" value="Unassembled WGS sequence"/>
</dbReference>
<dbReference type="AlphaFoldDB" id="A0AAD5PDM2"/>
<dbReference type="GO" id="GO:0005576">
    <property type="term" value="C:extracellular region"/>
    <property type="evidence" value="ECO:0007669"/>
    <property type="project" value="InterPro"/>
</dbReference>
<dbReference type="GO" id="GO:0005975">
    <property type="term" value="P:carbohydrate metabolic process"/>
    <property type="evidence" value="ECO:0007669"/>
    <property type="project" value="InterPro"/>
</dbReference>
<evidence type="ECO:0000313" key="2">
    <source>
        <dbReference type="EMBL" id="KAI9263128.1"/>
    </source>
</evidence>
<dbReference type="InterPro" id="IPR023346">
    <property type="entry name" value="Lysozyme-like_dom_sf"/>
</dbReference>
<accession>A0AAD5PDM2</accession>
<name>A0AAD5PDM2_9FUNG</name>